<feature type="region of interest" description="Disordered" evidence="1">
    <location>
        <begin position="1"/>
        <end position="23"/>
    </location>
</feature>
<feature type="compositionally biased region" description="Acidic residues" evidence="1">
    <location>
        <begin position="85"/>
        <end position="96"/>
    </location>
</feature>
<dbReference type="Proteomes" id="UP000324222">
    <property type="component" value="Unassembled WGS sequence"/>
</dbReference>
<sequence>MHVLSLPHTRKPYPPLSSPADGCLTADSNAKIGSFIVRGRPRVGGPLSSAGRGVAGSRHHENINIFRELRKASVANQTCLFEGAASEEEEEEEDEETRGIRRVRRRMRGGKGEGRG</sequence>
<comment type="caution">
    <text evidence="2">The sequence shown here is derived from an EMBL/GenBank/DDBJ whole genome shotgun (WGS) entry which is preliminary data.</text>
</comment>
<feature type="region of interest" description="Disordered" evidence="1">
    <location>
        <begin position="84"/>
        <end position="116"/>
    </location>
</feature>
<proteinExistence type="predicted"/>
<gene>
    <name evidence="2" type="ORF">E2C01_102067</name>
</gene>
<reference evidence="2 3" key="1">
    <citation type="submission" date="2019-05" db="EMBL/GenBank/DDBJ databases">
        <title>Another draft genome of Portunus trituberculatus and its Hox gene families provides insights of decapod evolution.</title>
        <authorList>
            <person name="Jeong J.-H."/>
            <person name="Song I."/>
            <person name="Kim S."/>
            <person name="Choi T."/>
            <person name="Kim D."/>
            <person name="Ryu S."/>
            <person name="Kim W."/>
        </authorList>
    </citation>
    <scope>NUCLEOTIDE SEQUENCE [LARGE SCALE GENOMIC DNA]</scope>
    <source>
        <tissue evidence="2">Muscle</tissue>
    </source>
</reference>
<organism evidence="2 3">
    <name type="scientific">Portunus trituberculatus</name>
    <name type="common">Swimming crab</name>
    <name type="synonym">Neptunus trituberculatus</name>
    <dbReference type="NCBI Taxonomy" id="210409"/>
    <lineage>
        <taxon>Eukaryota</taxon>
        <taxon>Metazoa</taxon>
        <taxon>Ecdysozoa</taxon>
        <taxon>Arthropoda</taxon>
        <taxon>Crustacea</taxon>
        <taxon>Multicrustacea</taxon>
        <taxon>Malacostraca</taxon>
        <taxon>Eumalacostraca</taxon>
        <taxon>Eucarida</taxon>
        <taxon>Decapoda</taxon>
        <taxon>Pleocyemata</taxon>
        <taxon>Brachyura</taxon>
        <taxon>Eubrachyura</taxon>
        <taxon>Portunoidea</taxon>
        <taxon>Portunidae</taxon>
        <taxon>Portuninae</taxon>
        <taxon>Portunus</taxon>
    </lineage>
</organism>
<evidence type="ECO:0000256" key="1">
    <source>
        <dbReference type="SAM" id="MobiDB-lite"/>
    </source>
</evidence>
<feature type="compositionally biased region" description="Basic residues" evidence="1">
    <location>
        <begin position="100"/>
        <end position="109"/>
    </location>
</feature>
<accession>A0A5B7KC70</accession>
<dbReference type="AlphaFoldDB" id="A0A5B7KC70"/>
<name>A0A5B7KC70_PORTR</name>
<dbReference type="EMBL" id="VSRR010150212">
    <property type="protein sequence ID" value="MPD06263.1"/>
    <property type="molecule type" value="Genomic_DNA"/>
</dbReference>
<keyword evidence="3" id="KW-1185">Reference proteome</keyword>
<protein>
    <submittedName>
        <fullName evidence="2">Uncharacterized protein</fullName>
    </submittedName>
</protein>
<evidence type="ECO:0000313" key="3">
    <source>
        <dbReference type="Proteomes" id="UP000324222"/>
    </source>
</evidence>
<evidence type="ECO:0000313" key="2">
    <source>
        <dbReference type="EMBL" id="MPD06263.1"/>
    </source>
</evidence>